<dbReference type="RefSeq" id="WP_066617707.1">
    <property type="nucleotide sequence ID" value="NZ_FQXL01000031.1"/>
</dbReference>
<dbReference type="NCBIfam" id="TIGR01560">
    <property type="entry name" value="put_DNA_pack"/>
    <property type="match status" value="1"/>
</dbReference>
<evidence type="ECO:0000313" key="1">
    <source>
        <dbReference type="EMBL" id="KZL93551.1"/>
    </source>
</evidence>
<dbReference type="Pfam" id="PF05135">
    <property type="entry name" value="Phage_connect_1"/>
    <property type="match status" value="1"/>
</dbReference>
<dbReference type="EMBL" id="LWAE01000001">
    <property type="protein sequence ID" value="KZL93551.1"/>
    <property type="molecule type" value="Genomic_DNA"/>
</dbReference>
<sequence>MKVSEITIENLKEYIKIDTNEEDVFLQSILLGSKAYIKGYTGLDDVKVDEKEDLSLVVYVLCSELYDNRQYTVDKDKVNPVIKSILDMYSINLL</sequence>
<dbReference type="InterPro" id="IPR006450">
    <property type="entry name" value="Phage_HK97_gp6-like"/>
</dbReference>
<evidence type="ECO:0000313" key="2">
    <source>
        <dbReference type="Proteomes" id="UP000076603"/>
    </source>
</evidence>
<accession>A0A168E1F6</accession>
<reference evidence="1 2" key="1">
    <citation type="submission" date="2016-04" db="EMBL/GenBank/DDBJ databases">
        <title>Genome sequence of Clostridium magnum DSM 2767.</title>
        <authorList>
            <person name="Poehlein A."/>
            <person name="Uhlig R."/>
            <person name="Fischer R."/>
            <person name="Bahl H."/>
            <person name="Daniel R."/>
        </authorList>
    </citation>
    <scope>NUCLEOTIDE SEQUENCE [LARGE SCALE GENOMIC DNA]</scope>
    <source>
        <strain evidence="1 2">DSM 2767</strain>
    </source>
</reference>
<dbReference type="STRING" id="1121326.CLMAG_05970"/>
<dbReference type="OrthoDB" id="2057546at2"/>
<dbReference type="AlphaFoldDB" id="A0A168E1F6"/>
<proteinExistence type="predicted"/>
<dbReference type="CDD" id="cd08054">
    <property type="entry name" value="gp6"/>
    <property type="match status" value="1"/>
</dbReference>
<name>A0A168E1F6_9CLOT</name>
<dbReference type="Proteomes" id="UP000076603">
    <property type="component" value="Unassembled WGS sequence"/>
</dbReference>
<dbReference type="PATRIC" id="fig|1121326.3.peg.552"/>
<keyword evidence="2" id="KW-1185">Reference proteome</keyword>
<dbReference type="InterPro" id="IPR021146">
    <property type="entry name" value="Phage_gp6-like_head-tail"/>
</dbReference>
<gene>
    <name evidence="1" type="ORF">CLMAG_05970</name>
</gene>
<dbReference type="Gene3D" id="1.10.3230.30">
    <property type="entry name" value="Phage gp6-like head-tail connector protein"/>
    <property type="match status" value="1"/>
</dbReference>
<protein>
    <submittedName>
        <fullName evidence="1">Phage gp6-like head-tail connector protein</fullName>
    </submittedName>
</protein>
<comment type="caution">
    <text evidence="1">The sequence shown here is derived from an EMBL/GenBank/DDBJ whole genome shotgun (WGS) entry which is preliminary data.</text>
</comment>
<organism evidence="1 2">
    <name type="scientific">Clostridium magnum DSM 2767</name>
    <dbReference type="NCBI Taxonomy" id="1121326"/>
    <lineage>
        <taxon>Bacteria</taxon>
        <taxon>Bacillati</taxon>
        <taxon>Bacillota</taxon>
        <taxon>Clostridia</taxon>
        <taxon>Eubacteriales</taxon>
        <taxon>Clostridiaceae</taxon>
        <taxon>Clostridium</taxon>
    </lineage>
</organism>